<sequence>MKDARLRFVSLAIGLIALAIASLGAKAQEASDSFLSDLHNFRISNYMALDAYYRFSGTGDTDTLNEIVVGINTANDAMNNVSQSTAGVLSGDQIEALNQEFDKFKALMRDNINDVRNRGYPDLRLVSDMANQAVTMNNMATELYTVAQESSQTKTNARVEAARMAAVKMAQMMAKYSVRSNSAVTQTFQGSDTETSLDEQARQFDELLATVRNGPAQGELKTLLDDISSKWQFIRGSYINYNENNVGFVIDRYSKGILNSLATTIDLLQNPAS</sequence>
<name>A0A366GP24_9GAMM</name>
<dbReference type="AlphaFoldDB" id="A0A366GP24"/>
<evidence type="ECO:0000313" key="3">
    <source>
        <dbReference type="Proteomes" id="UP000252995"/>
    </source>
</evidence>
<evidence type="ECO:0000313" key="2">
    <source>
        <dbReference type="EMBL" id="RBP28553.1"/>
    </source>
</evidence>
<dbReference type="EMBL" id="QNRO01000011">
    <property type="protein sequence ID" value="RBP28553.1"/>
    <property type="molecule type" value="Genomic_DNA"/>
</dbReference>
<keyword evidence="1" id="KW-0732">Signal</keyword>
<gene>
    <name evidence="2" type="ORF">DET50_11157</name>
</gene>
<proteinExistence type="predicted"/>
<comment type="caution">
    <text evidence="2">The sequence shown here is derived from an EMBL/GenBank/DDBJ whole genome shotgun (WGS) entry which is preliminary data.</text>
</comment>
<evidence type="ECO:0000256" key="1">
    <source>
        <dbReference type="SAM" id="SignalP"/>
    </source>
</evidence>
<dbReference type="Proteomes" id="UP000252995">
    <property type="component" value="Unassembled WGS sequence"/>
</dbReference>
<dbReference type="STRING" id="379482.SAMN04487961_1978"/>
<protein>
    <recommendedName>
        <fullName evidence="4">Type IV pili methyl-accepting chemotaxis transducer N-term</fullName>
    </recommendedName>
</protein>
<feature type="signal peptide" evidence="1">
    <location>
        <begin position="1"/>
        <end position="27"/>
    </location>
</feature>
<feature type="chain" id="PRO_5016891901" description="Type IV pili methyl-accepting chemotaxis transducer N-term" evidence="1">
    <location>
        <begin position="28"/>
        <end position="273"/>
    </location>
</feature>
<evidence type="ECO:0008006" key="4">
    <source>
        <dbReference type="Google" id="ProtNLM"/>
    </source>
</evidence>
<dbReference type="RefSeq" id="WP_113862908.1">
    <property type="nucleotide sequence ID" value="NZ_QNRO01000011.1"/>
</dbReference>
<organism evidence="2 3">
    <name type="scientific">Marinobacter pelagius</name>
    <dbReference type="NCBI Taxonomy" id="379482"/>
    <lineage>
        <taxon>Bacteria</taxon>
        <taxon>Pseudomonadati</taxon>
        <taxon>Pseudomonadota</taxon>
        <taxon>Gammaproteobacteria</taxon>
        <taxon>Pseudomonadales</taxon>
        <taxon>Marinobacteraceae</taxon>
        <taxon>Marinobacter</taxon>
    </lineage>
</organism>
<accession>A0A366GP24</accession>
<dbReference type="OrthoDB" id="6358391at2"/>
<reference evidence="2 3" key="1">
    <citation type="submission" date="2018-06" db="EMBL/GenBank/DDBJ databases">
        <title>Freshwater and sediment microbial communities from various areas in North America, analyzing microbe dynamics in response to fracking.</title>
        <authorList>
            <person name="Lamendella R."/>
        </authorList>
    </citation>
    <scope>NUCLEOTIDE SEQUENCE [LARGE SCALE GENOMIC DNA]</scope>
    <source>
        <strain evidence="2 3">114J</strain>
    </source>
</reference>